<evidence type="ECO:0000313" key="1">
    <source>
        <dbReference type="EMBL" id="MBC8562090.1"/>
    </source>
</evidence>
<accession>A0ABR7N0G1</accession>
<organism evidence="1 2">
    <name type="scientific">Jutongia huaianensis</name>
    <dbReference type="NCBI Taxonomy" id="2763668"/>
    <lineage>
        <taxon>Bacteria</taxon>
        <taxon>Bacillati</taxon>
        <taxon>Bacillota</taxon>
        <taxon>Clostridia</taxon>
        <taxon>Lachnospirales</taxon>
        <taxon>Lachnospiraceae</taxon>
        <taxon>Jutongia</taxon>
    </lineage>
</organism>
<comment type="caution">
    <text evidence="1">The sequence shown here is derived from an EMBL/GenBank/DDBJ whole genome shotgun (WGS) entry which is preliminary data.</text>
</comment>
<dbReference type="EMBL" id="JACRSX010000004">
    <property type="protein sequence ID" value="MBC8562090.1"/>
    <property type="molecule type" value="Genomic_DNA"/>
</dbReference>
<evidence type="ECO:0000313" key="2">
    <source>
        <dbReference type="Proteomes" id="UP000606193"/>
    </source>
</evidence>
<dbReference type="Proteomes" id="UP000606193">
    <property type="component" value="Unassembled WGS sequence"/>
</dbReference>
<proteinExistence type="predicted"/>
<gene>
    <name evidence="1" type="ORF">H8704_05485</name>
</gene>
<dbReference type="Pfam" id="PF18988">
    <property type="entry name" value="DUF5721"/>
    <property type="match status" value="1"/>
</dbReference>
<keyword evidence="2" id="KW-1185">Reference proteome</keyword>
<reference evidence="1 2" key="1">
    <citation type="submission" date="2020-08" db="EMBL/GenBank/DDBJ databases">
        <title>Genome public.</title>
        <authorList>
            <person name="Liu C."/>
            <person name="Sun Q."/>
        </authorList>
    </citation>
    <scope>NUCLEOTIDE SEQUENCE [LARGE SCALE GENOMIC DNA]</scope>
    <source>
        <strain evidence="1 2">NSJ-37</strain>
    </source>
</reference>
<protein>
    <submittedName>
        <fullName evidence="1">Uncharacterized protein</fullName>
    </submittedName>
</protein>
<sequence>MIVIKIIDIKNFMAHLLLQETFDHFLLFEARAVTSSEMVLKGKRRADWYDSEMWQQMQAETGSHDCGYMTWAEMRETVFLFIKGKKSPDKLYIDLETSEKQRKQILGEKISAECDQMPSLRLQIRFEKGELLMVPVVSYPVFTLDRSGESLWEEALQSFLRHYKIAFQRET</sequence>
<dbReference type="RefSeq" id="WP_249297618.1">
    <property type="nucleotide sequence ID" value="NZ_JACRSX010000004.1"/>
</dbReference>
<name>A0ABR7N0G1_9FIRM</name>
<dbReference type="InterPro" id="IPR043779">
    <property type="entry name" value="DUF5721"/>
</dbReference>